<keyword evidence="5 11" id="KW-0509">mRNA transport</keyword>
<evidence type="ECO:0000256" key="7">
    <source>
        <dbReference type="ARBA" id="ARBA00022884"/>
    </source>
</evidence>
<evidence type="ECO:0000256" key="9">
    <source>
        <dbReference type="ARBA" id="ARBA00023136"/>
    </source>
</evidence>
<feature type="compositionally biased region" description="Polar residues" evidence="12">
    <location>
        <begin position="395"/>
        <end position="408"/>
    </location>
</feature>
<dbReference type="AlphaFoldDB" id="A0A0C7N854"/>
<comment type="subcellular location">
    <subcellularLocation>
        <location evidence="1 11">Endoplasmic reticulum membrane</location>
        <topology evidence="1 11">Peripheral membrane protein</topology>
    </subcellularLocation>
</comment>
<evidence type="ECO:0000256" key="11">
    <source>
        <dbReference type="RuleBase" id="RU362142"/>
    </source>
</evidence>
<feature type="compositionally biased region" description="Low complexity" evidence="12">
    <location>
        <begin position="13"/>
        <end position="22"/>
    </location>
</feature>
<evidence type="ECO:0000256" key="6">
    <source>
        <dbReference type="ARBA" id="ARBA00022824"/>
    </source>
</evidence>
<feature type="region of interest" description="Disordered" evidence="12">
    <location>
        <begin position="1"/>
        <end position="22"/>
    </location>
</feature>
<evidence type="ECO:0000256" key="2">
    <source>
        <dbReference type="ARBA" id="ARBA00008123"/>
    </source>
</evidence>
<proteinExistence type="inferred from homology"/>
<keyword evidence="7 11" id="KW-0694">RNA-binding</keyword>
<evidence type="ECO:0000256" key="3">
    <source>
        <dbReference type="ARBA" id="ARBA00019884"/>
    </source>
</evidence>
<dbReference type="Pfam" id="PF17078">
    <property type="entry name" value="SHE3"/>
    <property type="match status" value="1"/>
</dbReference>
<evidence type="ECO:0000256" key="12">
    <source>
        <dbReference type="SAM" id="MobiDB-lite"/>
    </source>
</evidence>
<evidence type="ECO:0000256" key="5">
    <source>
        <dbReference type="ARBA" id="ARBA00022816"/>
    </source>
</evidence>
<evidence type="ECO:0000313" key="14">
    <source>
        <dbReference type="Proteomes" id="UP000054304"/>
    </source>
</evidence>
<dbReference type="GO" id="GO:0005789">
    <property type="term" value="C:endoplasmic reticulum membrane"/>
    <property type="evidence" value="ECO:0007669"/>
    <property type="project" value="UniProtKB-SubCell"/>
</dbReference>
<keyword evidence="4 11" id="KW-0813">Transport</keyword>
<dbReference type="GO" id="GO:0051028">
    <property type="term" value="P:mRNA transport"/>
    <property type="evidence" value="ECO:0007669"/>
    <property type="project" value="UniProtKB-UniRule"/>
</dbReference>
<feature type="coiled-coil region" evidence="11">
    <location>
        <begin position="179"/>
        <end position="235"/>
    </location>
</feature>
<dbReference type="OrthoDB" id="6088208at2759"/>
<dbReference type="InterPro" id="IPR031398">
    <property type="entry name" value="She3"/>
</dbReference>
<sequence length="436" mass="47897">MGSTNDVLRGDRLSSPVKLSPSKLSMNHGAFMANIQNGHSPARDASPGTSSSTRVIEALHSQIDSLTKTNLELMVQSNNLLSRLETANSTHGKQLESNSTLKHENDNLSLMLSRKERRVRELEEQLALLKNSYEEATVNNKSMHGRLQKSTQREAEREEQLQMVQVQYDALIDAQGRYRDQYAREVQEISSQLQDYKAKQEAYVSSSLKALLDNNAALQEKVDEYANKYQELASMQKGHAEVVNHECQSMRTQLNVAKWEDLYEESCNSLHEFASKTGTELSASFLSKHGRSNTKSDPKSPKTSQEVQKASLSPNLGSSSGFVNPQQIRVPKVRNSSSAKRSSFYGTNVSIPASPVPGVRQASSSPATATPGSIPGVRRSSSIRSSTPTSRNSSGELSSPETNTNGLKTHNRSLSSQLKKKTSSRSKANENIPSGV</sequence>
<protein>
    <recommendedName>
        <fullName evidence="3 11">SWI5-dependent HO expression protein 3</fullName>
    </recommendedName>
</protein>
<evidence type="ECO:0000256" key="8">
    <source>
        <dbReference type="ARBA" id="ARBA00023054"/>
    </source>
</evidence>
<gene>
    <name evidence="11" type="primary">SHE3</name>
    <name evidence="13" type="ORF">LALA0_S03e05600g</name>
</gene>
<evidence type="ECO:0000313" key="13">
    <source>
        <dbReference type="EMBL" id="CEP61560.1"/>
    </source>
</evidence>
<organism evidence="13 14">
    <name type="scientific">Lachancea lanzarotensis</name>
    <dbReference type="NCBI Taxonomy" id="1245769"/>
    <lineage>
        <taxon>Eukaryota</taxon>
        <taxon>Fungi</taxon>
        <taxon>Dikarya</taxon>
        <taxon>Ascomycota</taxon>
        <taxon>Saccharomycotina</taxon>
        <taxon>Saccharomycetes</taxon>
        <taxon>Saccharomycetales</taxon>
        <taxon>Saccharomycetaceae</taxon>
        <taxon>Lachancea</taxon>
    </lineage>
</organism>
<dbReference type="Gene3D" id="1.10.287.1490">
    <property type="match status" value="1"/>
</dbReference>
<feature type="compositionally biased region" description="Low complexity" evidence="12">
    <location>
        <begin position="362"/>
        <end position="394"/>
    </location>
</feature>
<dbReference type="EMBL" id="LN736362">
    <property type="protein sequence ID" value="CEP61560.1"/>
    <property type="molecule type" value="Genomic_DNA"/>
</dbReference>
<comment type="function">
    <text evidence="10">RNA-binding protein that binds specific mRNAs including the ASH1 mRNA, coding for a repressor of the HO endonuclease. Part of the mRNA localization machinery that restricts accumulation of certain proteins to the bud and in the daughter cell. Required for the delivery of cortical endoplasmic reticulum into the emerging bud.</text>
</comment>
<dbReference type="STRING" id="1245769.A0A0C7N854"/>
<feature type="coiled-coil region" evidence="11">
    <location>
        <begin position="105"/>
        <end position="139"/>
    </location>
</feature>
<feature type="region of interest" description="Disordered" evidence="12">
    <location>
        <begin position="287"/>
        <end position="436"/>
    </location>
</feature>
<evidence type="ECO:0000256" key="4">
    <source>
        <dbReference type="ARBA" id="ARBA00022448"/>
    </source>
</evidence>
<keyword evidence="8 11" id="KW-0175">Coiled coil</keyword>
<dbReference type="Proteomes" id="UP000054304">
    <property type="component" value="Unassembled WGS sequence"/>
</dbReference>
<name>A0A0C7N854_9SACH</name>
<evidence type="ECO:0000256" key="10">
    <source>
        <dbReference type="ARBA" id="ARBA00024975"/>
    </source>
</evidence>
<feature type="compositionally biased region" description="Polar residues" evidence="12">
    <location>
        <begin position="334"/>
        <end position="351"/>
    </location>
</feature>
<dbReference type="HOGENOM" id="CLU_038734_0_0_1"/>
<comment type="similarity">
    <text evidence="2 11">Belongs to the SHE3 family.</text>
</comment>
<evidence type="ECO:0000256" key="1">
    <source>
        <dbReference type="ARBA" id="ARBA00004406"/>
    </source>
</evidence>
<keyword evidence="14" id="KW-1185">Reference proteome</keyword>
<keyword evidence="6 11" id="KW-0256">Endoplasmic reticulum</keyword>
<dbReference type="GO" id="GO:0048309">
    <property type="term" value="P:endoplasmic reticulum inheritance"/>
    <property type="evidence" value="ECO:0007669"/>
    <property type="project" value="InterPro"/>
</dbReference>
<accession>A0A0C7N854</accession>
<keyword evidence="9 11" id="KW-0472">Membrane</keyword>
<reference evidence="13 14" key="1">
    <citation type="submission" date="2014-12" db="EMBL/GenBank/DDBJ databases">
        <authorList>
            <person name="Neuveglise Cecile"/>
        </authorList>
    </citation>
    <scope>NUCLEOTIDE SEQUENCE [LARGE SCALE GENOMIC DNA]</scope>
    <source>
        <strain evidence="13 14">CBS 12615</strain>
    </source>
</reference>
<dbReference type="GO" id="GO:0003723">
    <property type="term" value="F:RNA binding"/>
    <property type="evidence" value="ECO:0007669"/>
    <property type="project" value="UniProtKB-KW"/>
</dbReference>
<feature type="compositionally biased region" description="Polar residues" evidence="12">
    <location>
        <begin position="301"/>
        <end position="327"/>
    </location>
</feature>